<comment type="caution">
    <text evidence="1">The sequence shown here is derived from an EMBL/GenBank/DDBJ whole genome shotgun (WGS) entry which is preliminary data.</text>
</comment>
<gene>
    <name evidence="1" type="ORF">S03H2_57816</name>
</gene>
<accession>X1K1N1</accession>
<sequence length="231" mass="26620">FRDGSWDILAGADIVIQDRWIDRANENKFRIPIRRIIVCDPAKYGDDETVIYGMENTKIVKPPRIYGKKDEYYTANEMENMGLDFRPSLYIIDGIGIGSGVASILSNKGLPVLVIMSSEKQESGVPKQFLNRRSQIWWYAGQQFGDNEVEFHHKDQELKRQLTVPRYTYKGDKFMIRSSDEIKKSYGRSIDRASAYVMGIWGLQYAEVEAEPERPEDFFTDEDLGSDFMSA</sequence>
<reference evidence="1" key="1">
    <citation type="journal article" date="2014" name="Front. Microbiol.">
        <title>High frequency of phylogenetically diverse reductive dehalogenase-homologous genes in deep subseafloor sedimentary metagenomes.</title>
        <authorList>
            <person name="Kawai M."/>
            <person name="Futagami T."/>
            <person name="Toyoda A."/>
            <person name="Takaki Y."/>
            <person name="Nishi S."/>
            <person name="Hori S."/>
            <person name="Arai W."/>
            <person name="Tsubouchi T."/>
            <person name="Morono Y."/>
            <person name="Uchiyama I."/>
            <person name="Ito T."/>
            <person name="Fujiyama A."/>
            <person name="Inagaki F."/>
            <person name="Takami H."/>
        </authorList>
    </citation>
    <scope>NUCLEOTIDE SEQUENCE</scope>
    <source>
        <strain evidence="1">Expedition CK06-06</strain>
    </source>
</reference>
<evidence type="ECO:0000313" key="1">
    <source>
        <dbReference type="EMBL" id="GAH84189.1"/>
    </source>
</evidence>
<name>X1K1N1_9ZZZZ</name>
<evidence type="ECO:0008006" key="2">
    <source>
        <dbReference type="Google" id="ProtNLM"/>
    </source>
</evidence>
<dbReference type="AlphaFoldDB" id="X1K1N1"/>
<protein>
    <recommendedName>
        <fullName evidence="2">Terminase large subunit gp17-like C-terminal domain-containing protein</fullName>
    </recommendedName>
</protein>
<proteinExistence type="predicted"/>
<dbReference type="EMBL" id="BARU01037072">
    <property type="protein sequence ID" value="GAH84189.1"/>
    <property type="molecule type" value="Genomic_DNA"/>
</dbReference>
<feature type="non-terminal residue" evidence="1">
    <location>
        <position position="1"/>
    </location>
</feature>
<organism evidence="1">
    <name type="scientific">marine sediment metagenome</name>
    <dbReference type="NCBI Taxonomy" id="412755"/>
    <lineage>
        <taxon>unclassified sequences</taxon>
        <taxon>metagenomes</taxon>
        <taxon>ecological metagenomes</taxon>
    </lineage>
</organism>
<dbReference type="Gene3D" id="3.30.420.240">
    <property type="match status" value="1"/>
</dbReference>